<evidence type="ECO:0000313" key="1">
    <source>
        <dbReference type="EMBL" id="KAJ9098496.1"/>
    </source>
</evidence>
<name>A0ACC2VHE0_9TREE</name>
<gene>
    <name evidence="1" type="ORF">QFC19_006364</name>
</gene>
<evidence type="ECO:0000313" key="2">
    <source>
        <dbReference type="Proteomes" id="UP001241377"/>
    </source>
</evidence>
<proteinExistence type="predicted"/>
<comment type="caution">
    <text evidence="1">The sequence shown here is derived from an EMBL/GenBank/DDBJ whole genome shotgun (WGS) entry which is preliminary data.</text>
</comment>
<dbReference type="Proteomes" id="UP001241377">
    <property type="component" value="Unassembled WGS sequence"/>
</dbReference>
<dbReference type="EMBL" id="JASBWR010000076">
    <property type="protein sequence ID" value="KAJ9098496.1"/>
    <property type="molecule type" value="Genomic_DNA"/>
</dbReference>
<reference evidence="1" key="1">
    <citation type="submission" date="2023-04" db="EMBL/GenBank/DDBJ databases">
        <title>Draft Genome sequencing of Naganishia species isolated from polar environments using Oxford Nanopore Technology.</title>
        <authorList>
            <person name="Leo P."/>
            <person name="Venkateswaran K."/>
        </authorList>
    </citation>
    <scope>NUCLEOTIDE SEQUENCE</scope>
    <source>
        <strain evidence="1">MNA-CCFEE 5261</strain>
    </source>
</reference>
<sequence length="496" mass="55419">MKLHSLAPLLLAPLAAHAFPRGTPEIPELTLAEWQAIRNPASYAYATAAEWLSSGGGGDAVTDDSELTIWQLLNKDHDKYSKVTKLISFIPKAKEVLDDRDGSITFFAPENDGIPDPHHRHHDDEDEDEDASLAKLVQNPSIAGLYQHHEKTFDGHHDDDDDDEKKRRRKEIFKFIVGQVLKYHGLPEALSATELASNNSVAYVLPAPSPRAHVAHYTIPYAPSTALIPKFGANDGEPLRLRVEKQVVPPSLKLNFYSTVTKSDIKAKNGYLHSIAKPLLPPPSVLDEAFLFPTKFSTFTSAIQKVGGEGAILWEYSKSESEKAKHPVFVGAPAVTAFVPTNEAFGKLPERLVMFLFSPFGTPCLRALLQYHILPSSVLFSEHLHRVRHHKEKRGWIVDEVRQMMDNDPSYHVDLHLPTLFNKTELHIVVDKSRVVPIPGAIKTKLTVNDVEASTIDVPSLNGVFHVLPDVLKPPHKHHHKVTGELVESQWEDWEE</sequence>
<keyword evidence="2" id="KW-1185">Reference proteome</keyword>
<organism evidence="1 2">
    <name type="scientific">Naganishia cerealis</name>
    <dbReference type="NCBI Taxonomy" id="610337"/>
    <lineage>
        <taxon>Eukaryota</taxon>
        <taxon>Fungi</taxon>
        <taxon>Dikarya</taxon>
        <taxon>Basidiomycota</taxon>
        <taxon>Agaricomycotina</taxon>
        <taxon>Tremellomycetes</taxon>
        <taxon>Filobasidiales</taxon>
        <taxon>Filobasidiaceae</taxon>
        <taxon>Naganishia</taxon>
    </lineage>
</organism>
<accession>A0ACC2VHE0</accession>
<protein>
    <submittedName>
        <fullName evidence="1">Uncharacterized protein</fullName>
    </submittedName>
</protein>